<dbReference type="Pfam" id="PF02005">
    <property type="entry name" value="TRM"/>
    <property type="match status" value="2"/>
</dbReference>
<protein>
    <recommendedName>
        <fullName evidence="7">tRNA (guanine(26)-N(2))-dimethyltransferase</fullName>
        <ecNumber evidence="7">2.1.1.216</ecNumber>
    </recommendedName>
    <alternativeName>
        <fullName evidence="10">tRNA 2,2-dimethylguanosine-26 methyltransferase</fullName>
    </alternativeName>
    <alternativeName>
        <fullName evidence="9">tRNA(guanine-26,N(2)-N(2)) methyltransferase</fullName>
    </alternativeName>
    <alternativeName>
        <fullName evidence="11">tRNA(m(2,2)G26)dimethyltransferase</fullName>
    </alternativeName>
</protein>
<sequence length="394" mass="43042">MLTILGSAAIAEPYQSHKITILEALSATGLRSIRYAKEIPLVKQVIANDLLPGAVAAIKRNAAWNDIDASEENISMIRVNEGDACTLMYSHRDEAKRVDVVDVDPYGTAAPFIDAAVQAARDGGLICITCTDAPVLATNYYPEKCFSNYGGVSMISEYSHEAALRILLHTVSTSAARYGRYIEPLVSLSIDFYFRIFVRVHTAPQEVKKAITKTAAYYVCSSCQAWYEQPLGRSSKPNVGDSPGNYGTEARMTGMLTVAQEELPTPFYFTPSQISAFFHCQTPSLNQLTSALLNAGHSVSRSHAKAGSLKTTASRAAVYDIYRSFIAKLHPVKMDKIGQRSPARVLLSKAPKMEADFTSHPDVETVTASKIGLVRYQPVPPNWGPGSRPKRKAE</sequence>
<dbReference type="GO" id="GO:0160104">
    <property type="term" value="F:tRNA (guanine(26)-N2)-dimethyltransferase activity"/>
    <property type="evidence" value="ECO:0007669"/>
    <property type="project" value="UniProtKB-EC"/>
</dbReference>
<comment type="catalytic activity">
    <reaction evidence="8">
        <text>guanosine(26) in tRNA + 2 S-adenosyl-L-methionine = N(2)-dimethylguanosine(26) in tRNA + 2 S-adenosyl-L-homocysteine + 2 H(+)</text>
        <dbReference type="Rhea" id="RHEA:43140"/>
        <dbReference type="Rhea" id="RHEA-COMP:10359"/>
        <dbReference type="Rhea" id="RHEA-COMP:10360"/>
        <dbReference type="ChEBI" id="CHEBI:15378"/>
        <dbReference type="ChEBI" id="CHEBI:57856"/>
        <dbReference type="ChEBI" id="CHEBI:59789"/>
        <dbReference type="ChEBI" id="CHEBI:74269"/>
        <dbReference type="ChEBI" id="CHEBI:74513"/>
        <dbReference type="EC" id="2.1.1.216"/>
    </reaction>
</comment>
<name>A0A0D7BNR6_9AGAR</name>
<evidence type="ECO:0000256" key="4">
    <source>
        <dbReference type="ARBA" id="ARBA00022691"/>
    </source>
</evidence>
<dbReference type="Gene3D" id="3.40.50.150">
    <property type="entry name" value="Vaccinia Virus protein VP39"/>
    <property type="match status" value="1"/>
</dbReference>
<dbReference type="FunFam" id="3.30.56.70:FF:000001">
    <property type="entry name" value="tRNA (guanine(26)-N(2))-dimethyltransferase"/>
    <property type="match status" value="1"/>
</dbReference>
<dbReference type="Gene3D" id="3.30.56.70">
    <property type="entry name" value="N2,N2-dimethylguanosine tRNA methyltransferase, C-terminal domain"/>
    <property type="match status" value="1"/>
</dbReference>
<dbReference type="InterPro" id="IPR029063">
    <property type="entry name" value="SAM-dependent_MTases_sf"/>
</dbReference>
<dbReference type="EMBL" id="KN880446">
    <property type="protein sequence ID" value="KIY72132.1"/>
    <property type="molecule type" value="Genomic_DNA"/>
</dbReference>
<evidence type="ECO:0000256" key="7">
    <source>
        <dbReference type="ARBA" id="ARBA00039099"/>
    </source>
</evidence>
<evidence type="ECO:0000313" key="14">
    <source>
        <dbReference type="Proteomes" id="UP000054007"/>
    </source>
</evidence>
<dbReference type="Proteomes" id="UP000054007">
    <property type="component" value="Unassembled WGS sequence"/>
</dbReference>
<evidence type="ECO:0000256" key="1">
    <source>
        <dbReference type="ARBA" id="ARBA00022555"/>
    </source>
</evidence>
<dbReference type="GO" id="GO:0000049">
    <property type="term" value="F:tRNA binding"/>
    <property type="evidence" value="ECO:0007669"/>
    <property type="project" value="UniProtKB-UniRule"/>
</dbReference>
<evidence type="ECO:0000256" key="5">
    <source>
        <dbReference type="ARBA" id="ARBA00022694"/>
    </source>
</evidence>
<evidence type="ECO:0000256" key="12">
    <source>
        <dbReference type="PROSITE-ProRule" id="PRU00958"/>
    </source>
</evidence>
<dbReference type="CDD" id="cd02440">
    <property type="entry name" value="AdoMet_MTases"/>
    <property type="match status" value="1"/>
</dbReference>
<evidence type="ECO:0000256" key="9">
    <source>
        <dbReference type="ARBA" id="ARBA00077143"/>
    </source>
</evidence>
<keyword evidence="14" id="KW-1185">Reference proteome</keyword>
<dbReference type="PANTHER" id="PTHR10631">
    <property type="entry name" value="N 2 ,N 2 -DIMETHYLGUANOSINE TRNA METHYLTRANSFERASE"/>
    <property type="match status" value="1"/>
</dbReference>
<evidence type="ECO:0000256" key="10">
    <source>
        <dbReference type="ARBA" id="ARBA00082896"/>
    </source>
</evidence>
<evidence type="ECO:0000313" key="13">
    <source>
        <dbReference type="EMBL" id="KIY72132.1"/>
    </source>
</evidence>
<keyword evidence="5 12" id="KW-0819">tRNA processing</keyword>
<gene>
    <name evidence="13" type="ORF">CYLTODRAFT_62075</name>
</gene>
<dbReference type="InterPro" id="IPR002905">
    <property type="entry name" value="Trm1"/>
</dbReference>
<dbReference type="GO" id="GO:0005634">
    <property type="term" value="C:nucleus"/>
    <property type="evidence" value="ECO:0007669"/>
    <property type="project" value="TreeGrafter"/>
</dbReference>
<reference evidence="13 14" key="1">
    <citation type="journal article" date="2015" name="Fungal Genet. Biol.">
        <title>Evolution of novel wood decay mechanisms in Agaricales revealed by the genome sequences of Fistulina hepatica and Cylindrobasidium torrendii.</title>
        <authorList>
            <person name="Floudas D."/>
            <person name="Held B.W."/>
            <person name="Riley R."/>
            <person name="Nagy L.G."/>
            <person name="Koehler G."/>
            <person name="Ransdell A.S."/>
            <person name="Younus H."/>
            <person name="Chow J."/>
            <person name="Chiniquy J."/>
            <person name="Lipzen A."/>
            <person name="Tritt A."/>
            <person name="Sun H."/>
            <person name="Haridas S."/>
            <person name="LaButti K."/>
            <person name="Ohm R.A."/>
            <person name="Kues U."/>
            <person name="Blanchette R.A."/>
            <person name="Grigoriev I.V."/>
            <person name="Minto R.E."/>
            <person name="Hibbett D.S."/>
        </authorList>
    </citation>
    <scope>NUCLEOTIDE SEQUENCE [LARGE SCALE GENOMIC DNA]</scope>
    <source>
        <strain evidence="13 14">FP15055 ss-10</strain>
    </source>
</reference>
<keyword evidence="3 12" id="KW-0808">Transferase</keyword>
<keyword evidence="1 12" id="KW-0820">tRNA-binding</keyword>
<keyword evidence="2 12" id="KW-0489">Methyltransferase</keyword>
<dbReference type="PANTHER" id="PTHR10631:SF3">
    <property type="entry name" value="TRNA (GUANINE(26)-N(2))-DIMETHYLTRANSFERASE"/>
    <property type="match status" value="1"/>
</dbReference>
<evidence type="ECO:0000256" key="11">
    <source>
        <dbReference type="ARBA" id="ARBA00083299"/>
    </source>
</evidence>
<proteinExistence type="inferred from homology"/>
<dbReference type="InterPro" id="IPR042296">
    <property type="entry name" value="tRNA_met_Trm1_C"/>
</dbReference>
<evidence type="ECO:0000256" key="6">
    <source>
        <dbReference type="ARBA" id="ARBA00022884"/>
    </source>
</evidence>
<dbReference type="AlphaFoldDB" id="A0A0D7BNR6"/>
<evidence type="ECO:0000256" key="2">
    <source>
        <dbReference type="ARBA" id="ARBA00022603"/>
    </source>
</evidence>
<dbReference type="OrthoDB" id="6349953at2759"/>
<dbReference type="SUPFAM" id="SSF53335">
    <property type="entry name" value="S-adenosyl-L-methionine-dependent methyltransferases"/>
    <property type="match status" value="1"/>
</dbReference>
<comment type="similarity">
    <text evidence="12">Belongs to the class I-like SAM-binding methyltransferase superfamily. Trm1 family.</text>
</comment>
<organism evidence="13 14">
    <name type="scientific">Cylindrobasidium torrendii FP15055 ss-10</name>
    <dbReference type="NCBI Taxonomy" id="1314674"/>
    <lineage>
        <taxon>Eukaryota</taxon>
        <taxon>Fungi</taxon>
        <taxon>Dikarya</taxon>
        <taxon>Basidiomycota</taxon>
        <taxon>Agaricomycotina</taxon>
        <taxon>Agaricomycetes</taxon>
        <taxon>Agaricomycetidae</taxon>
        <taxon>Agaricales</taxon>
        <taxon>Marasmiineae</taxon>
        <taxon>Physalacriaceae</taxon>
        <taxon>Cylindrobasidium</taxon>
    </lineage>
</organism>
<dbReference type="EC" id="2.1.1.216" evidence="7"/>
<accession>A0A0D7BNR6</accession>
<keyword evidence="6 12" id="KW-0694">RNA-binding</keyword>
<dbReference type="STRING" id="1314674.A0A0D7BNR6"/>
<evidence type="ECO:0000256" key="8">
    <source>
        <dbReference type="ARBA" id="ARBA00051897"/>
    </source>
</evidence>
<dbReference type="PROSITE" id="PS51626">
    <property type="entry name" value="SAM_MT_TRM1"/>
    <property type="match status" value="1"/>
</dbReference>
<dbReference type="GO" id="GO:0002940">
    <property type="term" value="P:tRNA N2-guanine methylation"/>
    <property type="evidence" value="ECO:0007669"/>
    <property type="project" value="TreeGrafter"/>
</dbReference>
<keyword evidence="4 12" id="KW-0949">S-adenosyl-L-methionine</keyword>
<evidence type="ECO:0000256" key="3">
    <source>
        <dbReference type="ARBA" id="ARBA00022679"/>
    </source>
</evidence>